<dbReference type="EMBL" id="JAWWNJ010000009">
    <property type="protein sequence ID" value="KAK7049016.1"/>
    <property type="molecule type" value="Genomic_DNA"/>
</dbReference>
<dbReference type="AlphaFoldDB" id="A0AAW0DD55"/>
<protein>
    <submittedName>
        <fullName evidence="1">Uncharacterized protein</fullName>
    </submittedName>
</protein>
<keyword evidence="2" id="KW-1185">Reference proteome</keyword>
<evidence type="ECO:0000313" key="1">
    <source>
        <dbReference type="EMBL" id="KAK7049016.1"/>
    </source>
</evidence>
<gene>
    <name evidence="1" type="ORF">R3P38DRAFT_2505418</name>
</gene>
<accession>A0AAW0DD55</accession>
<organism evidence="1 2">
    <name type="scientific">Favolaschia claudopus</name>
    <dbReference type="NCBI Taxonomy" id="2862362"/>
    <lineage>
        <taxon>Eukaryota</taxon>
        <taxon>Fungi</taxon>
        <taxon>Dikarya</taxon>
        <taxon>Basidiomycota</taxon>
        <taxon>Agaricomycotina</taxon>
        <taxon>Agaricomycetes</taxon>
        <taxon>Agaricomycetidae</taxon>
        <taxon>Agaricales</taxon>
        <taxon>Marasmiineae</taxon>
        <taxon>Mycenaceae</taxon>
        <taxon>Favolaschia</taxon>
    </lineage>
</organism>
<sequence length="96" mass="11259">MQRIFRLYHDEFFGSRKPPEFVLPDCTSSISPCRAENAALLRHVDSVSTRGHPAVRIDRLDLIQHEQVAALDHRRYQVFEDQKIYNVNGNCLYWSI</sequence>
<name>A0AAW0DD55_9AGAR</name>
<proteinExistence type="predicted"/>
<reference evidence="1 2" key="1">
    <citation type="journal article" date="2024" name="J Genomics">
        <title>Draft genome sequencing and assembly of Favolaschia claudopus CIRM-BRFM 2984 isolated from oak limbs.</title>
        <authorList>
            <person name="Navarro D."/>
            <person name="Drula E."/>
            <person name="Chaduli D."/>
            <person name="Cazenave R."/>
            <person name="Ahrendt S."/>
            <person name="Wang J."/>
            <person name="Lipzen A."/>
            <person name="Daum C."/>
            <person name="Barry K."/>
            <person name="Grigoriev I.V."/>
            <person name="Favel A."/>
            <person name="Rosso M.N."/>
            <person name="Martin F."/>
        </authorList>
    </citation>
    <scope>NUCLEOTIDE SEQUENCE [LARGE SCALE GENOMIC DNA]</scope>
    <source>
        <strain evidence="1 2">CIRM-BRFM 2984</strain>
    </source>
</reference>
<dbReference type="Proteomes" id="UP001362999">
    <property type="component" value="Unassembled WGS sequence"/>
</dbReference>
<comment type="caution">
    <text evidence="1">The sequence shown here is derived from an EMBL/GenBank/DDBJ whole genome shotgun (WGS) entry which is preliminary data.</text>
</comment>
<evidence type="ECO:0000313" key="2">
    <source>
        <dbReference type="Proteomes" id="UP001362999"/>
    </source>
</evidence>